<evidence type="ECO:0000313" key="8">
    <source>
        <dbReference type="Proteomes" id="UP000216021"/>
    </source>
</evidence>
<feature type="chain" id="PRO_5010552943" description="Fimbrial-type adhesion domain-containing protein" evidence="5">
    <location>
        <begin position="27"/>
        <end position="350"/>
    </location>
</feature>
<organism evidence="7 8">
    <name type="scientific">Serratia oryzae</name>
    <dbReference type="NCBI Taxonomy" id="2034155"/>
    <lineage>
        <taxon>Bacteria</taxon>
        <taxon>Pseudomonadati</taxon>
        <taxon>Pseudomonadota</taxon>
        <taxon>Gammaproteobacteria</taxon>
        <taxon>Enterobacterales</taxon>
        <taxon>Yersiniaceae</taxon>
        <taxon>Serratia</taxon>
    </lineage>
</organism>
<proteinExistence type="inferred from homology"/>
<dbReference type="InterPro" id="IPR000259">
    <property type="entry name" value="Adhesion_dom_fimbrial"/>
</dbReference>
<dbReference type="AlphaFoldDB" id="A0A1S8CM22"/>
<name>A0A1S8CM22_9GAMM</name>
<protein>
    <recommendedName>
        <fullName evidence="6">Fimbrial-type adhesion domain-containing protein</fullName>
    </recommendedName>
</protein>
<dbReference type="PANTHER" id="PTHR33420:SF3">
    <property type="entry name" value="FIMBRIAL SUBUNIT ELFA"/>
    <property type="match status" value="1"/>
</dbReference>
<accession>A0A1S8CM22</accession>
<keyword evidence="8" id="KW-1185">Reference proteome</keyword>
<dbReference type="GO" id="GO:0043709">
    <property type="term" value="P:cell adhesion involved in single-species biofilm formation"/>
    <property type="evidence" value="ECO:0007669"/>
    <property type="project" value="TreeGrafter"/>
</dbReference>
<dbReference type="EMBL" id="MOXD01000004">
    <property type="protein sequence ID" value="OMQ23804.1"/>
    <property type="molecule type" value="Genomic_DNA"/>
</dbReference>
<feature type="domain" description="Fimbrial-type adhesion" evidence="6">
    <location>
        <begin position="199"/>
        <end position="350"/>
    </location>
</feature>
<keyword evidence="4" id="KW-0281">Fimbrium</keyword>
<dbReference type="GO" id="GO:0009289">
    <property type="term" value="C:pilus"/>
    <property type="evidence" value="ECO:0007669"/>
    <property type="project" value="UniProtKB-SubCell"/>
</dbReference>
<dbReference type="Gene3D" id="2.60.40.1090">
    <property type="entry name" value="Fimbrial-type adhesion domain"/>
    <property type="match status" value="1"/>
</dbReference>
<keyword evidence="3 5" id="KW-0732">Signal</keyword>
<dbReference type="Pfam" id="PF00419">
    <property type="entry name" value="Fimbrial"/>
    <property type="match status" value="1"/>
</dbReference>
<gene>
    <name evidence="7" type="ORF">BMI79_09890</name>
</gene>
<sequence length="350" mass="36387">MDTQTMINNKPITKLAALLLCSLTLAAVVVSEAKAACAPVPDIAITLPPLTFDGPADGPSIGQPIGSNWGAEISTPNYFSGCRVLRIITTPSLSNIVPGITYTENGVTYPIFSTSVPGIGIIIGLKPTNTSIYKPLRQPITEVFNGDSFGLGIDARAKLIVVGQLRAGVYNIAYGSLARINGSDGTGIGGSLLTLNPTTLTIRARTCQLSSASVQDVILPPVSKNQFSGVGTSPSVGQNFTVTTNCEAGVNLYATVTDANNPANTGNVLTLGENTTASGVGIQILRNNSPISFGPDSSAAGNLNQWYIGTANNTGNDAFTIPLRARYVQTDTNMVAGVVKARTTITFSYQ</sequence>
<evidence type="ECO:0000256" key="5">
    <source>
        <dbReference type="SAM" id="SignalP"/>
    </source>
</evidence>
<dbReference type="PANTHER" id="PTHR33420">
    <property type="entry name" value="FIMBRIAL SUBUNIT ELFA-RELATED"/>
    <property type="match status" value="1"/>
</dbReference>
<comment type="similarity">
    <text evidence="2">Belongs to the fimbrial protein family.</text>
</comment>
<dbReference type="SUPFAM" id="SSF49401">
    <property type="entry name" value="Bacterial adhesins"/>
    <property type="match status" value="1"/>
</dbReference>
<comment type="subcellular location">
    <subcellularLocation>
        <location evidence="1">Fimbrium</location>
    </subcellularLocation>
</comment>
<dbReference type="InterPro" id="IPR050263">
    <property type="entry name" value="Bact_Fimbrial_Adh_Pro"/>
</dbReference>
<dbReference type="OrthoDB" id="8970968at2"/>
<evidence type="ECO:0000256" key="2">
    <source>
        <dbReference type="ARBA" id="ARBA00006671"/>
    </source>
</evidence>
<dbReference type="RefSeq" id="WP_083704409.1">
    <property type="nucleotide sequence ID" value="NZ_MOXD01000004.1"/>
</dbReference>
<dbReference type="Proteomes" id="UP000216021">
    <property type="component" value="Unassembled WGS sequence"/>
</dbReference>
<reference evidence="7 8" key="1">
    <citation type="submission" date="2016-11" db="EMBL/GenBank/DDBJ databases">
        <title>Rahnella oryzae sp. nov., isolated from rice root.</title>
        <authorList>
            <person name="Zhang X.-X."/>
            <person name="Zhang J."/>
        </authorList>
    </citation>
    <scope>NUCLEOTIDE SEQUENCE [LARGE SCALE GENOMIC DNA]</scope>
    <source>
        <strain evidence="7 8">J11-6</strain>
    </source>
</reference>
<dbReference type="InterPro" id="IPR036937">
    <property type="entry name" value="Adhesion_dom_fimbrial_sf"/>
</dbReference>
<evidence type="ECO:0000313" key="7">
    <source>
        <dbReference type="EMBL" id="OMQ23804.1"/>
    </source>
</evidence>
<dbReference type="InterPro" id="IPR008966">
    <property type="entry name" value="Adhesion_dom_sf"/>
</dbReference>
<evidence type="ECO:0000256" key="3">
    <source>
        <dbReference type="ARBA" id="ARBA00022729"/>
    </source>
</evidence>
<feature type="signal peptide" evidence="5">
    <location>
        <begin position="1"/>
        <end position="26"/>
    </location>
</feature>
<comment type="caution">
    <text evidence="7">The sequence shown here is derived from an EMBL/GenBank/DDBJ whole genome shotgun (WGS) entry which is preliminary data.</text>
</comment>
<evidence type="ECO:0000256" key="4">
    <source>
        <dbReference type="ARBA" id="ARBA00023263"/>
    </source>
</evidence>
<evidence type="ECO:0000256" key="1">
    <source>
        <dbReference type="ARBA" id="ARBA00004561"/>
    </source>
</evidence>
<evidence type="ECO:0000259" key="6">
    <source>
        <dbReference type="Pfam" id="PF00419"/>
    </source>
</evidence>
<dbReference type="STRING" id="2034155.BMI79_09890"/>